<dbReference type="GO" id="GO:0080044">
    <property type="term" value="F:quercetin 7-O-glucosyltransferase activity"/>
    <property type="evidence" value="ECO:0007669"/>
    <property type="project" value="TreeGrafter"/>
</dbReference>
<feature type="non-terminal residue" evidence="2">
    <location>
        <position position="1"/>
    </location>
</feature>
<proteinExistence type="inferred from homology"/>
<dbReference type="EMBL" id="JAJJMB010008870">
    <property type="protein sequence ID" value="KAI3920116.1"/>
    <property type="molecule type" value="Genomic_DNA"/>
</dbReference>
<dbReference type="GO" id="GO:0080043">
    <property type="term" value="F:quercetin 3-O-glucosyltransferase activity"/>
    <property type="evidence" value="ECO:0007669"/>
    <property type="project" value="TreeGrafter"/>
</dbReference>
<protein>
    <submittedName>
        <fullName evidence="2">Uncharacterized protein</fullName>
    </submittedName>
</protein>
<reference evidence="2" key="1">
    <citation type="submission" date="2022-04" db="EMBL/GenBank/DDBJ databases">
        <title>A functionally conserved STORR gene fusion in Papaver species that diverged 16.8 million years ago.</title>
        <authorList>
            <person name="Catania T."/>
        </authorList>
    </citation>
    <scope>NUCLEOTIDE SEQUENCE</scope>
    <source>
        <strain evidence="2">S-188037</strain>
    </source>
</reference>
<comment type="caution">
    <text evidence="2">The sequence shown here is derived from an EMBL/GenBank/DDBJ whole genome shotgun (WGS) entry which is preliminary data.</text>
</comment>
<accession>A0AAD4ST78</accession>
<organism evidence="2 3">
    <name type="scientific">Papaver atlanticum</name>
    <dbReference type="NCBI Taxonomy" id="357466"/>
    <lineage>
        <taxon>Eukaryota</taxon>
        <taxon>Viridiplantae</taxon>
        <taxon>Streptophyta</taxon>
        <taxon>Embryophyta</taxon>
        <taxon>Tracheophyta</taxon>
        <taxon>Spermatophyta</taxon>
        <taxon>Magnoliopsida</taxon>
        <taxon>Ranunculales</taxon>
        <taxon>Papaveraceae</taxon>
        <taxon>Papaveroideae</taxon>
        <taxon>Papaver</taxon>
    </lineage>
</organism>
<gene>
    <name evidence="2" type="ORF">MKW98_001372</name>
</gene>
<dbReference type="PANTHER" id="PTHR11926:SF1547">
    <property type="entry name" value="GLYCOSYLTRANSFERASE"/>
    <property type="match status" value="1"/>
</dbReference>
<keyword evidence="3" id="KW-1185">Reference proteome</keyword>
<feature type="non-terminal residue" evidence="2">
    <location>
        <position position="61"/>
    </location>
</feature>
<sequence>NIRFRDLPSFIRMSNAEDDIMFNFMGEEAQSCLNESSIIFNTFDNLEQEVLDAVTSIFPGR</sequence>
<evidence type="ECO:0000313" key="2">
    <source>
        <dbReference type="EMBL" id="KAI3920116.1"/>
    </source>
</evidence>
<dbReference type="AlphaFoldDB" id="A0AAD4ST78"/>
<evidence type="ECO:0000256" key="1">
    <source>
        <dbReference type="ARBA" id="ARBA00009995"/>
    </source>
</evidence>
<comment type="similarity">
    <text evidence="1">Belongs to the UDP-glycosyltransferase family.</text>
</comment>
<name>A0AAD4ST78_9MAGN</name>
<dbReference type="Proteomes" id="UP001202328">
    <property type="component" value="Unassembled WGS sequence"/>
</dbReference>
<dbReference type="Gene3D" id="3.40.50.2000">
    <property type="entry name" value="Glycogen Phosphorylase B"/>
    <property type="match status" value="1"/>
</dbReference>
<evidence type="ECO:0000313" key="3">
    <source>
        <dbReference type="Proteomes" id="UP001202328"/>
    </source>
</evidence>
<dbReference type="PANTHER" id="PTHR11926">
    <property type="entry name" value="GLUCOSYL/GLUCURONOSYL TRANSFERASES"/>
    <property type="match status" value="1"/>
</dbReference>